<comment type="similarity">
    <text evidence="2">Belongs to the acyltransferase 3 family.</text>
</comment>
<dbReference type="PANTHER" id="PTHR40074:SF2">
    <property type="entry name" value="O-ACETYLTRANSFERASE WECH"/>
    <property type="match status" value="1"/>
</dbReference>
<feature type="transmembrane region" description="Helical" evidence="7">
    <location>
        <begin position="144"/>
        <end position="164"/>
    </location>
</feature>
<evidence type="ECO:0000259" key="8">
    <source>
        <dbReference type="Pfam" id="PF01757"/>
    </source>
</evidence>
<reference evidence="9 10" key="1">
    <citation type="submission" date="2018-07" db="EMBL/GenBank/DDBJ databases">
        <title>Genomic Encyclopedia of Type Strains, Phase III (KMG-III): the genomes of soil and plant-associated and newly described type strains.</title>
        <authorList>
            <person name="Whitman W."/>
        </authorList>
    </citation>
    <scope>NUCLEOTIDE SEQUENCE [LARGE SCALE GENOMIC DNA]</scope>
    <source>
        <strain evidence="9 10">CECT 7506</strain>
    </source>
</reference>
<dbReference type="InterPro" id="IPR002656">
    <property type="entry name" value="Acyl_transf_3_dom"/>
</dbReference>
<dbReference type="GO" id="GO:0016413">
    <property type="term" value="F:O-acetyltransferase activity"/>
    <property type="evidence" value="ECO:0007669"/>
    <property type="project" value="TreeGrafter"/>
</dbReference>
<name>A0A368W1T6_9BACL</name>
<evidence type="ECO:0000256" key="7">
    <source>
        <dbReference type="SAM" id="Phobius"/>
    </source>
</evidence>
<evidence type="ECO:0000256" key="3">
    <source>
        <dbReference type="ARBA" id="ARBA00022475"/>
    </source>
</evidence>
<comment type="caution">
    <text evidence="9">The sequence shown here is derived from an EMBL/GenBank/DDBJ whole genome shotgun (WGS) entry which is preliminary data.</text>
</comment>
<feature type="transmembrane region" description="Helical" evidence="7">
    <location>
        <begin position="281"/>
        <end position="298"/>
    </location>
</feature>
<feature type="transmembrane region" description="Helical" evidence="7">
    <location>
        <begin position="47"/>
        <end position="71"/>
    </location>
</feature>
<feature type="transmembrane region" description="Helical" evidence="7">
    <location>
        <begin position="15"/>
        <end position="35"/>
    </location>
</feature>
<dbReference type="PANTHER" id="PTHR40074">
    <property type="entry name" value="O-ACETYLTRANSFERASE WECH"/>
    <property type="match status" value="1"/>
</dbReference>
<accession>A0A368W1T6</accession>
<feature type="transmembrane region" description="Helical" evidence="7">
    <location>
        <begin position="240"/>
        <end position="260"/>
    </location>
</feature>
<gene>
    <name evidence="9" type="ORF">DFP97_105182</name>
</gene>
<organism evidence="9 10">
    <name type="scientific">Paenibacillus prosopidis</name>
    <dbReference type="NCBI Taxonomy" id="630520"/>
    <lineage>
        <taxon>Bacteria</taxon>
        <taxon>Bacillati</taxon>
        <taxon>Bacillota</taxon>
        <taxon>Bacilli</taxon>
        <taxon>Bacillales</taxon>
        <taxon>Paenibacillaceae</taxon>
        <taxon>Paenibacillus</taxon>
    </lineage>
</organism>
<dbReference type="EMBL" id="QPJD01000005">
    <property type="protein sequence ID" value="RCW48997.1"/>
    <property type="molecule type" value="Genomic_DNA"/>
</dbReference>
<feature type="domain" description="Acyltransferase 3" evidence="8">
    <location>
        <begin position="12"/>
        <end position="360"/>
    </location>
</feature>
<comment type="subcellular location">
    <subcellularLocation>
        <location evidence="1">Cell membrane</location>
        <topology evidence="1">Multi-pass membrane protein</topology>
    </subcellularLocation>
</comment>
<dbReference type="GO" id="GO:0009246">
    <property type="term" value="P:enterobacterial common antigen biosynthetic process"/>
    <property type="evidence" value="ECO:0007669"/>
    <property type="project" value="TreeGrafter"/>
</dbReference>
<evidence type="ECO:0000256" key="6">
    <source>
        <dbReference type="ARBA" id="ARBA00023136"/>
    </source>
</evidence>
<keyword evidence="6 7" id="KW-0472">Membrane</keyword>
<dbReference type="Pfam" id="PF01757">
    <property type="entry name" value="Acyl_transf_3"/>
    <property type="match status" value="1"/>
</dbReference>
<keyword evidence="4 7" id="KW-0812">Transmembrane</keyword>
<dbReference type="AlphaFoldDB" id="A0A368W1T6"/>
<proteinExistence type="inferred from homology"/>
<dbReference type="RefSeq" id="WP_114379745.1">
    <property type="nucleotide sequence ID" value="NZ_QPJD01000005.1"/>
</dbReference>
<feature type="transmembrane region" description="Helical" evidence="7">
    <location>
        <begin position="342"/>
        <end position="361"/>
    </location>
</feature>
<evidence type="ECO:0000313" key="10">
    <source>
        <dbReference type="Proteomes" id="UP000252415"/>
    </source>
</evidence>
<feature type="transmembrane region" description="Helical" evidence="7">
    <location>
        <begin position="91"/>
        <end position="108"/>
    </location>
</feature>
<evidence type="ECO:0000313" key="9">
    <source>
        <dbReference type="EMBL" id="RCW48997.1"/>
    </source>
</evidence>
<feature type="transmembrane region" description="Helical" evidence="7">
    <location>
        <begin position="310"/>
        <end position="330"/>
    </location>
</feature>
<evidence type="ECO:0000256" key="4">
    <source>
        <dbReference type="ARBA" id="ARBA00022692"/>
    </source>
</evidence>
<keyword evidence="10" id="KW-1185">Reference proteome</keyword>
<keyword evidence="5 7" id="KW-1133">Transmembrane helix</keyword>
<evidence type="ECO:0000256" key="5">
    <source>
        <dbReference type="ARBA" id="ARBA00022989"/>
    </source>
</evidence>
<feature type="transmembrane region" description="Helical" evidence="7">
    <location>
        <begin position="202"/>
        <end position="220"/>
    </location>
</feature>
<feature type="transmembrane region" description="Helical" evidence="7">
    <location>
        <begin position="170"/>
        <end position="190"/>
    </location>
</feature>
<sequence>MAQAAKRPYLPELDIVRAFGIMAVVMIHATSSIVVRYDHHSTLYPLYVFLNIFSKFAVPVFIFLSGFVLFYNYYDKSFTAKTIGGFYKKRMGKIIIPFLFFSFFYFGATRLVQFGFTDVQTFIGYFTSWSFLEKLLIGKTYTHLYFVVIIIQFYVLAPFMLYAVKRFPALGKHMVWIGLMTQWLFIYKLANVFDLINRGSYAFTYMFYFAAGAFIGIYYMKLVDWIKVTKQHASPQKITAWIVLWTLFMTTSLAEVYLYYRFYMDGRFMMSSKLLELINEVHCVTAGIVLIQLSYWIYDAWNQTAVKALIHIGATSFGIYLIHPIVLYIYREINVGGNSIIFHLWAAGGFVLAMLIPWLFVSLCAPFKWHWILFGPLPSKKKPGATKQPSIEA</sequence>
<dbReference type="Proteomes" id="UP000252415">
    <property type="component" value="Unassembled WGS sequence"/>
</dbReference>
<dbReference type="OrthoDB" id="65129at2"/>
<dbReference type="GO" id="GO:0005886">
    <property type="term" value="C:plasma membrane"/>
    <property type="evidence" value="ECO:0007669"/>
    <property type="project" value="UniProtKB-SubCell"/>
</dbReference>
<keyword evidence="3" id="KW-1003">Cell membrane</keyword>
<evidence type="ECO:0000256" key="1">
    <source>
        <dbReference type="ARBA" id="ARBA00004651"/>
    </source>
</evidence>
<protein>
    <submittedName>
        <fullName evidence="9">Peptidoglycan/LPS O-acetylase OafA/YrhL</fullName>
    </submittedName>
</protein>
<evidence type="ECO:0000256" key="2">
    <source>
        <dbReference type="ARBA" id="ARBA00007400"/>
    </source>
</evidence>